<dbReference type="VEuPathDB" id="FungiDB:YALI0_C15136g"/>
<organism evidence="2 3">
    <name type="scientific">Yarrowia lipolytica</name>
    <name type="common">Candida lipolytica</name>
    <dbReference type="NCBI Taxonomy" id="4952"/>
    <lineage>
        <taxon>Eukaryota</taxon>
        <taxon>Fungi</taxon>
        <taxon>Dikarya</taxon>
        <taxon>Ascomycota</taxon>
        <taxon>Saccharomycotina</taxon>
        <taxon>Dipodascomycetes</taxon>
        <taxon>Dipodascales</taxon>
        <taxon>Dipodascales incertae sedis</taxon>
        <taxon>Yarrowia</taxon>
    </lineage>
</organism>
<accession>A0A1D8NBA5</accession>
<feature type="region of interest" description="Disordered" evidence="1">
    <location>
        <begin position="263"/>
        <end position="310"/>
    </location>
</feature>
<feature type="compositionally biased region" description="Basic and acidic residues" evidence="1">
    <location>
        <begin position="595"/>
        <end position="604"/>
    </location>
</feature>
<feature type="compositionally biased region" description="Low complexity" evidence="1">
    <location>
        <begin position="539"/>
        <end position="557"/>
    </location>
</feature>
<sequence length="610" mass="66788">MTSRDLNGFEEHNAHSRRKNLASQLRSHDLQSRITQLESKTRSAVSTRFSLVIDASVLCSSSLPNVKTWLEERAATILIPKKTLEVLDQRKNGFLPLNMNARGAISYIEWVRSNNTRADHPNPGKLIIQHNDEFMPWKMCQSHLVEQPSPEELNLINNATMKETEMGSKNSNTECPGSVKPFIRCAIWRKSTEESRNWWVVTEDPLVSIWCRAYGIRSLSPAEVEQEYRQRVRERRVRAAGAETITQPVNQRGTSTNIPVSAKVSSTSAGGNGHDGPSKAVLPTNSPQQPPPTAHTAVAPPLAGGNNIWSDSNSGWNDMALQSGFLQQEPAGGVGLGFPPVPPSHMMNHNYSAYGQFGPPQNFPVYPNMPGVDPFTGMDYSIGPWDPYDPYYNSNYNYGNHAYPSQGYTHQTGFGQSKNAPDTGPTLSQGTNSLTGTPAQNSTPEFGEDIRTVTSNCGQADTNDFSHFNSFDFLDEGDVAETDDIKSVERQLKEVLRVEGYDGINETAGGATSSGAAEPTTASISTTTPNKPPKQRRANTAPSKTTKNSNSTSGTPTRKSRGEPRSANRSRANMDRGTPSSHGTPGKKRNAQRPSDPDFVKRGEGVLWTP</sequence>
<feature type="region of interest" description="Disordered" evidence="1">
    <location>
        <begin position="1"/>
        <end position="26"/>
    </location>
</feature>
<gene>
    <name evidence="2" type="ORF">YALI1_C21401g</name>
</gene>
<name>A0A1D8NBA5_YARLL</name>
<dbReference type="VEuPathDB" id="FungiDB:YALI1_C21401g"/>
<proteinExistence type="predicted"/>
<dbReference type="GeneID" id="2909351"/>
<dbReference type="AlphaFoldDB" id="A0A1D8NBA5"/>
<protein>
    <recommendedName>
        <fullName evidence="4">PIN domain-containing protein</fullName>
    </recommendedName>
</protein>
<dbReference type="Gene3D" id="3.40.50.1010">
    <property type="entry name" value="5'-nuclease"/>
    <property type="match status" value="1"/>
</dbReference>
<dbReference type="EMBL" id="CP017555">
    <property type="protein sequence ID" value="AOW02906.1"/>
    <property type="molecule type" value="Genomic_DNA"/>
</dbReference>
<feature type="region of interest" description="Disordered" evidence="1">
    <location>
        <begin position="411"/>
        <end position="447"/>
    </location>
</feature>
<feature type="compositionally biased region" description="Polar residues" evidence="1">
    <location>
        <begin position="411"/>
        <end position="444"/>
    </location>
</feature>
<feature type="region of interest" description="Disordered" evidence="1">
    <location>
        <begin position="504"/>
        <end position="610"/>
    </location>
</feature>
<evidence type="ECO:0000313" key="2">
    <source>
        <dbReference type="EMBL" id="AOW02906.1"/>
    </source>
</evidence>
<feature type="compositionally biased region" description="Low complexity" evidence="1">
    <location>
        <begin position="506"/>
        <end position="523"/>
    </location>
</feature>
<reference evidence="2 3" key="1">
    <citation type="journal article" date="2016" name="PLoS ONE">
        <title>Sequence Assembly of Yarrowia lipolytica Strain W29/CLIB89 Shows Transposable Element Diversity.</title>
        <authorList>
            <person name="Magnan C."/>
            <person name="Yu J."/>
            <person name="Chang I."/>
            <person name="Jahn E."/>
            <person name="Kanomata Y."/>
            <person name="Wu J."/>
            <person name="Zeller M."/>
            <person name="Oakes M."/>
            <person name="Baldi P."/>
            <person name="Sandmeyer S."/>
        </authorList>
    </citation>
    <scope>NUCLEOTIDE SEQUENCE [LARGE SCALE GENOMIC DNA]</scope>
    <source>
        <strain evidence="3">CLIB89(W29)</strain>
    </source>
</reference>
<dbReference type="KEGG" id="yli:2909351"/>
<evidence type="ECO:0000313" key="3">
    <source>
        <dbReference type="Proteomes" id="UP000182444"/>
    </source>
</evidence>
<feature type="compositionally biased region" description="Low complexity" evidence="1">
    <location>
        <begin position="294"/>
        <end position="303"/>
    </location>
</feature>
<dbReference type="Proteomes" id="UP000182444">
    <property type="component" value="Chromosome 1C"/>
</dbReference>
<evidence type="ECO:0008006" key="4">
    <source>
        <dbReference type="Google" id="ProtNLM"/>
    </source>
</evidence>
<dbReference type="RefSeq" id="XP_501855.2">
    <property type="nucleotide sequence ID" value="XM_501855.2"/>
</dbReference>
<evidence type="ECO:0000256" key="1">
    <source>
        <dbReference type="SAM" id="MobiDB-lite"/>
    </source>
</evidence>